<dbReference type="InterPro" id="IPR016024">
    <property type="entry name" value="ARM-type_fold"/>
</dbReference>
<feature type="region of interest" description="Disordered" evidence="1">
    <location>
        <begin position="1"/>
        <end position="58"/>
    </location>
</feature>
<evidence type="ECO:0000313" key="3">
    <source>
        <dbReference type="Proteomes" id="UP001501237"/>
    </source>
</evidence>
<keyword evidence="3" id="KW-1185">Reference proteome</keyword>
<dbReference type="EMBL" id="BAAAUV010000021">
    <property type="protein sequence ID" value="GAA3231028.1"/>
    <property type="molecule type" value="Genomic_DNA"/>
</dbReference>
<dbReference type="Gene3D" id="1.25.10.10">
    <property type="entry name" value="Leucine-rich Repeat Variant"/>
    <property type="match status" value="1"/>
</dbReference>
<feature type="compositionally biased region" description="Basic and acidic residues" evidence="1">
    <location>
        <begin position="27"/>
        <end position="46"/>
    </location>
</feature>
<accession>A0ABP6QHG0</accession>
<dbReference type="RefSeq" id="WP_344835392.1">
    <property type="nucleotide sequence ID" value="NZ_BAAAUV010000021.1"/>
</dbReference>
<proteinExistence type="predicted"/>
<evidence type="ECO:0008006" key="4">
    <source>
        <dbReference type="Google" id="ProtNLM"/>
    </source>
</evidence>
<protein>
    <recommendedName>
        <fullName evidence="4">HEAT repeat protein</fullName>
    </recommendedName>
</protein>
<dbReference type="SUPFAM" id="SSF48371">
    <property type="entry name" value="ARM repeat"/>
    <property type="match status" value="1"/>
</dbReference>
<gene>
    <name evidence="2" type="ORF">GCM10010468_61920</name>
</gene>
<organism evidence="2 3">
    <name type="scientific">Actinocorallia longicatena</name>
    <dbReference type="NCBI Taxonomy" id="111803"/>
    <lineage>
        <taxon>Bacteria</taxon>
        <taxon>Bacillati</taxon>
        <taxon>Actinomycetota</taxon>
        <taxon>Actinomycetes</taxon>
        <taxon>Streptosporangiales</taxon>
        <taxon>Thermomonosporaceae</taxon>
        <taxon>Actinocorallia</taxon>
    </lineage>
</organism>
<evidence type="ECO:0000256" key="1">
    <source>
        <dbReference type="SAM" id="MobiDB-lite"/>
    </source>
</evidence>
<evidence type="ECO:0000313" key="2">
    <source>
        <dbReference type="EMBL" id="GAA3231028.1"/>
    </source>
</evidence>
<reference evidence="3" key="1">
    <citation type="journal article" date="2019" name="Int. J. Syst. Evol. Microbiol.">
        <title>The Global Catalogue of Microorganisms (GCM) 10K type strain sequencing project: providing services to taxonomists for standard genome sequencing and annotation.</title>
        <authorList>
            <consortium name="The Broad Institute Genomics Platform"/>
            <consortium name="The Broad Institute Genome Sequencing Center for Infectious Disease"/>
            <person name="Wu L."/>
            <person name="Ma J."/>
        </authorList>
    </citation>
    <scope>NUCLEOTIDE SEQUENCE [LARGE SCALE GENOMIC DNA]</scope>
    <source>
        <strain evidence="3">JCM 9377</strain>
    </source>
</reference>
<comment type="caution">
    <text evidence="2">The sequence shown here is derived from an EMBL/GenBank/DDBJ whole genome shotgun (WGS) entry which is preliminary data.</text>
</comment>
<sequence length="723" mass="78498">MSDSPAEPQQPAKSTPDGEGGGGGTGGEKDRERAEGAKAKHQELGRRFSARTGQAGSVGERLGAEADALSSFTGNDIKAGAMAGRDIHFHAASAGKDSVRLCELTDLDALGRVFVPPQGFTALVEAVASHRVTVLCADDGAGRYMTARRLLSGFPRVFLLAPETRLGMLTAADLTAGAGYVLTDLAGPAARALTSFELESLVGVLEECDARLVITVTRGRRFGCSEFSALVHEQGPAGDRREMLIRHLEQRSGFEGADRVLDDAEAMALIAEQLEKDVRPVHAATLADLFAEALEGDEPLAAAVRARIELQDQAAFERWADALPDLSTQCMAMAIAVLGGEPYETASASADLLQSYLEPENALESAEQARHAPLVRKRAARLEALRAHVVPSTVQTRHGGTAAGVVRFKDPNLQRRYLFYFWNEYDDARPKLLSWLREYARHELDTVRVRTAVAVGFLTARSFDHVRRHVIVQWARDEDPRLRDAAAVALRGAAEQDPELRKTIRGMVREWAVDEVSPALQATAARAWRLEHDASGSAAALEALEDLSASDEEEVTAAVCETVTEMWEVEGERLDAAALLLGWLGKKDQRNTARLAFLYAAADLVRELPKLDGEITTWPLLLHIATVAPIRQRGIAALWADSLNAAGLHRSAKEVLAEWAHTAEPEPVVRRALARLLAVAAARDGRTWDVIAYEARSWAEGARGAPKCSAEVLRILTAERQFR</sequence>
<name>A0ABP6QHG0_9ACTN</name>
<dbReference type="Proteomes" id="UP001501237">
    <property type="component" value="Unassembled WGS sequence"/>
</dbReference>
<dbReference type="InterPro" id="IPR011989">
    <property type="entry name" value="ARM-like"/>
</dbReference>